<dbReference type="InterPro" id="IPR051052">
    <property type="entry name" value="Diverse_substrate_MTase"/>
</dbReference>
<dbReference type="PANTHER" id="PTHR44942:SF6">
    <property type="entry name" value="NOVEL PROTEIN"/>
    <property type="match status" value="1"/>
</dbReference>
<dbReference type="InterPro" id="IPR029063">
    <property type="entry name" value="SAM-dependent_MTases_sf"/>
</dbReference>
<dbReference type="GO" id="GO:0008757">
    <property type="term" value="F:S-adenosylmethionine-dependent methyltransferase activity"/>
    <property type="evidence" value="ECO:0007669"/>
    <property type="project" value="InterPro"/>
</dbReference>
<dbReference type="Ensembl" id="ENSOKIT00005119984.1">
    <property type="protein sequence ID" value="ENSOKIP00005112086.1"/>
    <property type="gene ID" value="ENSOKIG00005048801.1"/>
</dbReference>
<dbReference type="AlphaFoldDB" id="A0A8C7L0N1"/>
<dbReference type="GeneTree" id="ENSGT00940000163794"/>
<evidence type="ECO:0000259" key="1">
    <source>
        <dbReference type="Pfam" id="PF08241"/>
    </source>
</evidence>
<dbReference type="InterPro" id="IPR013216">
    <property type="entry name" value="Methyltransf_11"/>
</dbReference>
<protein>
    <submittedName>
        <fullName evidence="2">Zgc:162396</fullName>
    </submittedName>
</protein>
<dbReference type="Proteomes" id="UP000694557">
    <property type="component" value="Unassembled WGS sequence"/>
</dbReference>
<evidence type="ECO:0000313" key="3">
    <source>
        <dbReference type="Proteomes" id="UP000694557"/>
    </source>
</evidence>
<organism evidence="2 3">
    <name type="scientific">Oncorhynchus kisutch</name>
    <name type="common">Coho salmon</name>
    <name type="synonym">Salmo kisutch</name>
    <dbReference type="NCBI Taxonomy" id="8019"/>
    <lineage>
        <taxon>Eukaryota</taxon>
        <taxon>Metazoa</taxon>
        <taxon>Chordata</taxon>
        <taxon>Craniata</taxon>
        <taxon>Vertebrata</taxon>
        <taxon>Euteleostomi</taxon>
        <taxon>Actinopterygii</taxon>
        <taxon>Neopterygii</taxon>
        <taxon>Teleostei</taxon>
        <taxon>Protacanthopterygii</taxon>
        <taxon>Salmoniformes</taxon>
        <taxon>Salmonidae</taxon>
        <taxon>Salmoninae</taxon>
        <taxon>Oncorhynchus</taxon>
    </lineage>
</organism>
<reference evidence="2" key="2">
    <citation type="submission" date="2025-09" db="UniProtKB">
        <authorList>
            <consortium name="Ensembl"/>
        </authorList>
    </citation>
    <scope>IDENTIFICATION</scope>
</reference>
<accession>A0A8C7L0N1</accession>
<sequence>MTYRLFEEKHHASIYQRYRFVPPEEIREIILHYLERKVSQAKVVLLFGTGQNSHLLAPHFQEVVGIDISECQLEARAVAGFNITYRKGTAEELPFPDASGDLLTAASAAHWFDQQRFLLEAGRVLKPCGCMALLGFADNFRLHYECLFIQTFFIKIFYFTFI</sequence>
<reference evidence="2" key="1">
    <citation type="submission" date="2025-08" db="UniProtKB">
        <authorList>
            <consortium name="Ensembl"/>
        </authorList>
    </citation>
    <scope>IDENTIFICATION</scope>
</reference>
<dbReference type="CDD" id="cd02440">
    <property type="entry name" value="AdoMet_MTases"/>
    <property type="match status" value="1"/>
</dbReference>
<keyword evidence="3" id="KW-1185">Reference proteome</keyword>
<evidence type="ECO:0000313" key="2">
    <source>
        <dbReference type="Ensembl" id="ENSOKIP00005112086.1"/>
    </source>
</evidence>
<proteinExistence type="predicted"/>
<dbReference type="PANTHER" id="PTHR44942">
    <property type="entry name" value="METHYLTRANSF_11 DOMAIN-CONTAINING PROTEIN"/>
    <property type="match status" value="1"/>
</dbReference>
<dbReference type="Gene3D" id="3.40.50.150">
    <property type="entry name" value="Vaccinia Virus protein VP39"/>
    <property type="match status" value="1"/>
</dbReference>
<name>A0A8C7L0N1_ONCKI</name>
<feature type="domain" description="Methyltransferase type 11" evidence="1">
    <location>
        <begin position="48"/>
        <end position="132"/>
    </location>
</feature>
<dbReference type="SUPFAM" id="SSF53335">
    <property type="entry name" value="S-adenosyl-L-methionine-dependent methyltransferases"/>
    <property type="match status" value="1"/>
</dbReference>
<dbReference type="Pfam" id="PF08241">
    <property type="entry name" value="Methyltransf_11"/>
    <property type="match status" value="1"/>
</dbReference>